<evidence type="ECO:0008006" key="3">
    <source>
        <dbReference type="Google" id="ProtNLM"/>
    </source>
</evidence>
<dbReference type="STRING" id="218851.A0A2G5DZ01"/>
<dbReference type="GO" id="GO:0000149">
    <property type="term" value="F:SNARE binding"/>
    <property type="evidence" value="ECO:0007669"/>
    <property type="project" value="TreeGrafter"/>
</dbReference>
<accession>A0A2G5DZ01</accession>
<dbReference type="AlphaFoldDB" id="A0A2G5DZ01"/>
<dbReference type="OrthoDB" id="72772at2759"/>
<gene>
    <name evidence="1" type="ORF">AQUCO_01400930v1</name>
</gene>
<dbReference type="GO" id="GO:0000323">
    <property type="term" value="C:lytic vacuole"/>
    <property type="evidence" value="ECO:0007669"/>
    <property type="project" value="TreeGrafter"/>
</dbReference>
<evidence type="ECO:0000313" key="1">
    <source>
        <dbReference type="EMBL" id="PIA48696.1"/>
    </source>
</evidence>
<keyword evidence="2" id="KW-1185">Reference proteome</keyword>
<proteinExistence type="predicted"/>
<organism evidence="1 2">
    <name type="scientific">Aquilegia coerulea</name>
    <name type="common">Rocky mountain columbine</name>
    <dbReference type="NCBI Taxonomy" id="218851"/>
    <lineage>
        <taxon>Eukaryota</taxon>
        <taxon>Viridiplantae</taxon>
        <taxon>Streptophyta</taxon>
        <taxon>Embryophyta</taxon>
        <taxon>Tracheophyta</taxon>
        <taxon>Spermatophyta</taxon>
        <taxon>Magnoliopsida</taxon>
        <taxon>Ranunculales</taxon>
        <taxon>Ranunculaceae</taxon>
        <taxon>Thalictroideae</taxon>
        <taxon>Aquilegia</taxon>
    </lineage>
</organism>
<protein>
    <recommendedName>
        <fullName evidence="3">UV radiation resistance-associated gene protein</fullName>
    </recommendedName>
</protein>
<dbReference type="GO" id="GO:0005768">
    <property type="term" value="C:endosome"/>
    <property type="evidence" value="ECO:0007669"/>
    <property type="project" value="TreeGrafter"/>
</dbReference>
<dbReference type="EMBL" id="KZ305031">
    <property type="protein sequence ID" value="PIA48696.1"/>
    <property type="molecule type" value="Genomic_DNA"/>
</dbReference>
<dbReference type="Proteomes" id="UP000230069">
    <property type="component" value="Unassembled WGS sequence"/>
</dbReference>
<feature type="non-terminal residue" evidence="1">
    <location>
        <position position="1"/>
    </location>
</feature>
<reference evidence="1 2" key="1">
    <citation type="submission" date="2017-09" db="EMBL/GenBank/DDBJ databases">
        <title>WGS assembly of Aquilegia coerulea Goldsmith.</title>
        <authorList>
            <person name="Hodges S."/>
            <person name="Kramer E."/>
            <person name="Nordborg M."/>
            <person name="Tomkins J."/>
            <person name="Borevitz J."/>
            <person name="Derieg N."/>
            <person name="Yan J."/>
            <person name="Mihaltcheva S."/>
            <person name="Hayes R.D."/>
            <person name="Rokhsar D."/>
        </authorList>
    </citation>
    <scope>NUCLEOTIDE SEQUENCE [LARGE SCALE GENOMIC DNA]</scope>
    <source>
        <strain evidence="2">cv. Goldsmith</strain>
    </source>
</reference>
<dbReference type="GO" id="GO:0035493">
    <property type="term" value="P:SNARE complex assembly"/>
    <property type="evidence" value="ECO:0007669"/>
    <property type="project" value="TreeGrafter"/>
</dbReference>
<dbReference type="PANTHER" id="PTHR15157:SF24">
    <property type="entry name" value="VACUOLAR PROTEIN SORTING 38"/>
    <property type="match status" value="1"/>
</dbReference>
<evidence type="ECO:0000313" key="2">
    <source>
        <dbReference type="Proteomes" id="UP000230069"/>
    </source>
</evidence>
<name>A0A2G5DZ01_AQUCA</name>
<dbReference type="PANTHER" id="PTHR15157">
    <property type="entry name" value="UV RADIATION RESISTANCE-ASSOCIATED GENE PROTEIN"/>
    <property type="match status" value="1"/>
</dbReference>
<dbReference type="InParanoid" id="A0A2G5DZ01"/>
<sequence>SFKLIDWEDFQQELARFCSLSSTITKAKDKKLTLQHNLQSFIQVRSDTLTRSNELQQFRHKLERRRFLMGNLSLRANTQREDARILKDRLNLQIKSLLVAGNALSTAKNQLQKMLRVRLQYMVLQISTLYPVKASMGSRHEESDLSAIVNRSGNPTGPKPVSPGSLTISGLQLTTLPLKKMSFFSDKKDIQRSATALGYIAHVVLLIGSYLDVPLRYPLRMGGSHSYINDYASSVECASSDTLSNPILFPNLKATEFPLFLEGQDTTRAAYAIFLLNKDLEQLLNFIGIQSLGPRHLLANLKELLRAIQSQEFID</sequence>